<sequence>MLVDPGYLLKPGFYFLYRFFLNKLAVNMSTFADRIIAFNQQLDFTGLLPPGISIMNPFKGSGPALQVSTQFYRKYYSDDLPRHLILGINPGRFGSGMTGVSFTDPKRMIAQCQIPFEGPLTHEPSSEYVYDMIGAFGGIQEFYKQFYIHSVCPLGFTITGSNGKETNYNYYDTPALQKAAYPFIIENIQKQIDIGFETDVCFCFGTGKNEAFLRKLNDEKRFFKQIVALEHPRYIMQYKAKSKQNYIDKYIREFNKVLL</sequence>
<dbReference type="Proteomes" id="UP000548326">
    <property type="component" value="Unassembled WGS sequence"/>
</dbReference>
<dbReference type="SUPFAM" id="SSF52141">
    <property type="entry name" value="Uracil-DNA glycosylase-like"/>
    <property type="match status" value="1"/>
</dbReference>
<protein>
    <recommendedName>
        <fullName evidence="1">Uracil-DNA glycosylase-like domain-containing protein</fullName>
    </recommendedName>
</protein>
<dbReference type="InterPro" id="IPR032579">
    <property type="entry name" value="Phe_SMUG2-like"/>
</dbReference>
<dbReference type="EMBL" id="JACHCA010000004">
    <property type="protein sequence ID" value="MBB6127547.1"/>
    <property type="molecule type" value="Genomic_DNA"/>
</dbReference>
<dbReference type="AlphaFoldDB" id="A0A841J9Q3"/>
<gene>
    <name evidence="2" type="ORF">HDF22_001655</name>
</gene>
<dbReference type="Gene3D" id="3.40.470.10">
    <property type="entry name" value="Uracil-DNA glycosylase-like domain"/>
    <property type="match status" value="1"/>
</dbReference>
<dbReference type="InterPro" id="IPR036895">
    <property type="entry name" value="Uracil-DNA_glycosylase-like_sf"/>
</dbReference>
<feature type="domain" description="Uracil-DNA glycosylase-like" evidence="1">
    <location>
        <begin position="76"/>
        <end position="254"/>
    </location>
</feature>
<dbReference type="CDD" id="cd19375">
    <property type="entry name" value="UDG-F3-like_SMUG2"/>
    <property type="match status" value="1"/>
</dbReference>
<dbReference type="Pfam" id="PF03167">
    <property type="entry name" value="UDG"/>
    <property type="match status" value="1"/>
</dbReference>
<reference evidence="2 3" key="1">
    <citation type="submission" date="2020-08" db="EMBL/GenBank/DDBJ databases">
        <title>Genomic Encyclopedia of Type Strains, Phase IV (KMG-V): Genome sequencing to study the core and pangenomes of soil and plant-associated prokaryotes.</title>
        <authorList>
            <person name="Whitman W."/>
        </authorList>
    </citation>
    <scope>NUCLEOTIDE SEQUENCE [LARGE SCALE GENOMIC DNA]</scope>
    <source>
        <strain evidence="2 3">MP601</strain>
    </source>
</reference>
<proteinExistence type="predicted"/>
<comment type="caution">
    <text evidence="2">The sequence shown here is derived from an EMBL/GenBank/DDBJ whole genome shotgun (WGS) entry which is preliminary data.</text>
</comment>
<name>A0A841J9Q3_9SPHI</name>
<evidence type="ECO:0000313" key="3">
    <source>
        <dbReference type="Proteomes" id="UP000548326"/>
    </source>
</evidence>
<dbReference type="RefSeq" id="WP_260170833.1">
    <property type="nucleotide sequence ID" value="NZ_JACHCA010000004.1"/>
</dbReference>
<evidence type="ECO:0000259" key="1">
    <source>
        <dbReference type="Pfam" id="PF03167"/>
    </source>
</evidence>
<evidence type="ECO:0000313" key="2">
    <source>
        <dbReference type="EMBL" id="MBB6127547.1"/>
    </source>
</evidence>
<accession>A0A841J9Q3</accession>
<dbReference type="InterPro" id="IPR005122">
    <property type="entry name" value="Uracil-DNA_glycosylase-like"/>
</dbReference>
<organism evidence="2 3">
    <name type="scientific">Mucilaginibacter lappiensis</name>
    <dbReference type="NCBI Taxonomy" id="354630"/>
    <lineage>
        <taxon>Bacteria</taxon>
        <taxon>Pseudomonadati</taxon>
        <taxon>Bacteroidota</taxon>
        <taxon>Sphingobacteriia</taxon>
        <taxon>Sphingobacteriales</taxon>
        <taxon>Sphingobacteriaceae</taxon>
        <taxon>Mucilaginibacter</taxon>
    </lineage>
</organism>